<reference evidence="2" key="3">
    <citation type="submission" date="2025-05" db="UniProtKB">
        <authorList>
            <consortium name="EnsemblMetazoa"/>
        </authorList>
    </citation>
    <scope>IDENTIFICATION</scope>
</reference>
<evidence type="ECO:0000313" key="4">
    <source>
        <dbReference type="RefSeq" id="XP_016980529.1"/>
    </source>
</evidence>
<organism evidence="4">
    <name type="scientific">Drosophila rhopaloa</name>
    <name type="common">Fruit fly</name>
    <dbReference type="NCBI Taxonomy" id="1041015"/>
    <lineage>
        <taxon>Eukaryota</taxon>
        <taxon>Metazoa</taxon>
        <taxon>Ecdysozoa</taxon>
        <taxon>Arthropoda</taxon>
        <taxon>Hexapoda</taxon>
        <taxon>Insecta</taxon>
        <taxon>Pterygota</taxon>
        <taxon>Neoptera</taxon>
        <taxon>Endopterygota</taxon>
        <taxon>Diptera</taxon>
        <taxon>Brachycera</taxon>
        <taxon>Muscomorpha</taxon>
        <taxon>Ephydroidea</taxon>
        <taxon>Drosophilidae</taxon>
        <taxon>Drosophila</taxon>
        <taxon>Sophophora</taxon>
    </lineage>
</organism>
<dbReference type="InterPro" id="IPR025061">
    <property type="entry name" value="Diedel"/>
</dbReference>
<dbReference type="Pfam" id="PF13164">
    <property type="entry name" value="Diedel"/>
    <property type="match status" value="1"/>
</dbReference>
<feature type="chain" id="PRO_5028154390" evidence="1">
    <location>
        <begin position="22"/>
        <end position="114"/>
    </location>
</feature>
<dbReference type="Gene3D" id="3.30.70.2800">
    <property type="match status" value="1"/>
</dbReference>
<protein>
    <submittedName>
        <fullName evidence="4">Protein Diedel-like</fullName>
    </submittedName>
</protein>
<accession>A0A6P4EUY1</accession>
<dbReference type="AlphaFoldDB" id="A0A6P4EUY1"/>
<evidence type="ECO:0000313" key="3">
    <source>
        <dbReference type="Proteomes" id="UP001652680"/>
    </source>
</evidence>
<evidence type="ECO:0000313" key="2">
    <source>
        <dbReference type="EnsemblMetazoa" id="XP_016980529.1"/>
    </source>
</evidence>
<gene>
    <name evidence="4" type="primary">LOC108045655</name>
    <name evidence="2" type="synonym">108045655</name>
</gene>
<sequence length="114" mass="12633">MRAAIGSLLILGVFFIRNATSECCNMHSQLLYSIQGEPCEAVGGQEDHLDPELCTICICGDGKKVDGLYCGEGNCDDFGCNCPGGCRKGNWHYEIVERNKQYNISIVEVVRYLY</sequence>
<feature type="signal peptide" evidence="1">
    <location>
        <begin position="1"/>
        <end position="21"/>
    </location>
</feature>
<evidence type="ECO:0000256" key="1">
    <source>
        <dbReference type="SAM" id="SignalP"/>
    </source>
</evidence>
<dbReference type="EnsemblMetazoa" id="XM_017125040.2">
    <property type="protein sequence ID" value="XP_016980529.1"/>
    <property type="gene ID" value="LOC108045655"/>
</dbReference>
<reference evidence="3" key="1">
    <citation type="journal article" date="2021" name="Elife">
        <title>Highly contiguous assemblies of 101 drosophilid genomes.</title>
        <authorList>
            <person name="Kim B.Y."/>
            <person name="Wang J.R."/>
            <person name="Miller D.E."/>
            <person name="Barmina O."/>
            <person name="Delaney E."/>
            <person name="Thompson A."/>
            <person name="Comeault A.A."/>
            <person name="Peede D."/>
            <person name="D'Agostino E.R."/>
            <person name="Pelaez J."/>
            <person name="Aguilar J.M."/>
            <person name="Haji D."/>
            <person name="Matsunaga T."/>
            <person name="Armstrong E.E."/>
            <person name="Zych M."/>
            <person name="Ogawa Y."/>
            <person name="Stamenkovic-Radak M."/>
            <person name="Jelic M."/>
            <person name="Veselinovic M.S."/>
            <person name="Tanaskovic M."/>
            <person name="Eric P."/>
            <person name="Gao J.J."/>
            <person name="Katoh T.K."/>
            <person name="Toda M.J."/>
            <person name="Watabe H."/>
            <person name="Watada M."/>
            <person name="Davis J.S."/>
            <person name="Moyle L.C."/>
            <person name="Manoli G."/>
            <person name="Bertolini E."/>
            <person name="Kostal V."/>
            <person name="Hawley R.S."/>
            <person name="Takahashi A."/>
            <person name="Jones C.D."/>
            <person name="Price D.K."/>
            <person name="Whiteman N."/>
            <person name="Kopp A."/>
            <person name="Matute D.R."/>
            <person name="Petrov D.A."/>
        </authorList>
    </citation>
    <scope>NUCLEOTIDE SEQUENCE [LARGE SCALE GENOMIC DNA]</scope>
</reference>
<proteinExistence type="predicted"/>
<name>A0A6P4EUY1_DRORH</name>
<dbReference type="OrthoDB" id="3737830at2759"/>
<dbReference type="RefSeq" id="XP_016980529.1">
    <property type="nucleotide sequence ID" value="XM_017125040.1"/>
</dbReference>
<dbReference type="Proteomes" id="UP001652680">
    <property type="component" value="Unassembled WGS sequence"/>
</dbReference>
<keyword evidence="3" id="KW-1185">Reference proteome</keyword>
<reference evidence="4" key="2">
    <citation type="submission" date="2025-04" db="UniProtKB">
        <authorList>
            <consortium name="RefSeq"/>
        </authorList>
    </citation>
    <scope>IDENTIFICATION</scope>
</reference>
<keyword evidence="1" id="KW-0732">Signal</keyword>
<dbReference type="GeneID" id="108045655"/>